<dbReference type="PANTHER" id="PTHR43118">
    <property type="entry name" value="RHAMNOGALACTURONAN LYASE (EUROFUNG)"/>
    <property type="match status" value="1"/>
</dbReference>
<dbReference type="STRING" id="246199.CUS_8160"/>
<proteinExistence type="predicted"/>
<dbReference type="InterPro" id="IPR013783">
    <property type="entry name" value="Ig-like_fold"/>
</dbReference>
<dbReference type="EMBL" id="ADKM02000062">
    <property type="protein sequence ID" value="EGC03722.1"/>
    <property type="molecule type" value="Genomic_DNA"/>
</dbReference>
<dbReference type="SUPFAM" id="SSF49265">
    <property type="entry name" value="Fibronectin type III"/>
    <property type="match status" value="1"/>
</dbReference>
<comment type="caution">
    <text evidence="4">The sequence shown here is derived from an EMBL/GenBank/DDBJ whole genome shotgun (WGS) entry which is preliminary data.</text>
</comment>
<dbReference type="Pfam" id="PF18370">
    <property type="entry name" value="RGI_lyase"/>
    <property type="match status" value="1"/>
</dbReference>
<dbReference type="Gene3D" id="2.60.40.10">
    <property type="entry name" value="Immunoglobulins"/>
    <property type="match status" value="1"/>
</dbReference>
<organism evidence="4 5">
    <name type="scientific">Ruminococcus albus 8</name>
    <dbReference type="NCBI Taxonomy" id="246199"/>
    <lineage>
        <taxon>Bacteria</taxon>
        <taxon>Bacillati</taxon>
        <taxon>Bacillota</taxon>
        <taxon>Clostridia</taxon>
        <taxon>Eubacteriales</taxon>
        <taxon>Oscillospiraceae</taxon>
        <taxon>Ruminococcus</taxon>
    </lineage>
</organism>
<dbReference type="InterPro" id="IPR041624">
    <property type="entry name" value="RGI_lyase"/>
</dbReference>
<dbReference type="eggNOG" id="COG1520">
    <property type="taxonomic scope" value="Bacteria"/>
</dbReference>
<dbReference type="eggNOG" id="COG2730">
    <property type="taxonomic scope" value="Bacteria"/>
</dbReference>
<keyword evidence="5" id="KW-1185">Reference proteome</keyword>
<reference evidence="4 5" key="1">
    <citation type="submission" date="2011-02" db="EMBL/GenBank/DDBJ databases">
        <authorList>
            <person name="Nelson K.E."/>
            <person name="Sutton G."/>
            <person name="Torralba M."/>
            <person name="Durkin S."/>
            <person name="Harkins D."/>
            <person name="Montgomery R."/>
            <person name="Ziemer C."/>
            <person name="Klaassens E."/>
            <person name="Ocuiv P."/>
            <person name="Morrison M."/>
        </authorList>
    </citation>
    <scope>NUCLEOTIDE SEQUENCE [LARGE SCALE GENOMIC DNA]</scope>
    <source>
        <strain evidence="4 5">8</strain>
    </source>
</reference>
<dbReference type="InterPro" id="IPR049366">
    <property type="entry name" value="RGL11_C"/>
</dbReference>
<evidence type="ECO:0000259" key="2">
    <source>
        <dbReference type="Pfam" id="PF18370"/>
    </source>
</evidence>
<evidence type="ECO:0000256" key="1">
    <source>
        <dbReference type="SAM" id="SignalP"/>
    </source>
</evidence>
<dbReference type="CDD" id="cd10318">
    <property type="entry name" value="RGL11"/>
    <property type="match status" value="1"/>
</dbReference>
<dbReference type="RefSeq" id="WP_002848613.1">
    <property type="nucleotide sequence ID" value="NZ_ADKM02000062.1"/>
</dbReference>
<gene>
    <name evidence="4" type="ORF">CUS_8160</name>
</gene>
<feature type="signal peptide" evidence="1">
    <location>
        <begin position="1"/>
        <end position="23"/>
    </location>
</feature>
<dbReference type="InterPro" id="IPR036116">
    <property type="entry name" value="FN3_sf"/>
</dbReference>
<dbReference type="InterPro" id="IPR034641">
    <property type="entry name" value="RGL11"/>
</dbReference>
<protein>
    <submittedName>
        <fullName evidence="4">FG-GAP repeat protein</fullName>
    </submittedName>
</protein>
<evidence type="ECO:0000313" key="5">
    <source>
        <dbReference type="Proteomes" id="UP000004259"/>
    </source>
</evidence>
<dbReference type="PANTHER" id="PTHR43118:SF1">
    <property type="entry name" value="RHAMNOGALACTURONAN LYASE (EUROFUNG)"/>
    <property type="match status" value="1"/>
</dbReference>
<sequence>MKKAFKRIAAAAASLAVAASICAGTPALTASAAYGQGGNGSAIMEYLDRGIYAIKSGNGMFISWRFNANDSDDTEFRLYRDNTLIYTSKAGQATNYWDASGNSSSKYRVDTVVNGTVKSSDSCNFTSGNNYFEIPLKSPGSIYSPNDCCVGDVDGDGQYELFLKWDPSDSKDNSQTGNTSKVYIDCYTLTGKQLWRIDMGVNIRAGQHYTQMSVADFDCDGKAELITKTCDGTIDGTGKVIGNASANYVDSSGTVLTGPEYLTLFEGATGKALDTIDFPVPRGTATGSTAKSTWGDNYGNRCERYNSGIAYLDGVHPSAVYGRGYYTRLTLSAIDVKNGKLSKKWVYDTGFNSSDAAYGNGNHNLMVADFDNDGKQEVCMGASCFDDNGKLLWSTKQGHGDAMHVGDLDPNHAGIEVFLCHEESPYGISLIDGRNGNKIWHYDGDKDTGRCCADNIFNAGTSGAEFWGSRPANAVYDVNGKQIGSKAPAMNFLIYWDGDLERELLNDISITKMTSLSSIQTIFTADGAASNNGTKAVPCLTADIFGDWREELVLRSSDNSKLRVYCTNTETSYRMTTLMHDMQYRMQAGCEQSSYNQPPHVSYYLGSETGVPARPNIKLNNTPVEPVSGNLVKNLVIKDTANAAGWQLLSSNTVGGLIYGDRDFTYSSLSSELQNCEYIMSACNSKNTDSDLASFTAGKDSEVYVLVDTREEDANSVPSWLSGYTRTSLTATSSNGVTFVAYKKNFKSGEQVVLGTNGMTGNVINYTVFVKEAAQEPVNGNLVRNFIVKDTTNAANWQLVNSNYTGGLIYGDRDFTYTYLADELNNCEYIRTACESKNTDADLAEFTVSKEAEVYVLVDTREEAANSVPSWLNGYTRTSLTANSSNDVSFVAYKKKFYAGEKVVLGTNGMTGSVMNYTVFVREPIQETIPSVTYPTNIQVTYSEQYHQVRFTWDKVENAQNYGIAVYLAGKWRIQTQTIPASTLSYTSPKNMTPGMSYKVAIAAKVNGTWDVANAIENAVFITVA</sequence>
<feature type="domain" description="Rhamnogalacturonan lyase family 11 C-terminal" evidence="3">
    <location>
        <begin position="142"/>
        <end position="615"/>
    </location>
</feature>
<dbReference type="InterPro" id="IPR028994">
    <property type="entry name" value="Integrin_alpha_N"/>
</dbReference>
<feature type="chain" id="PRO_5038500677" evidence="1">
    <location>
        <begin position="24"/>
        <end position="1025"/>
    </location>
</feature>
<evidence type="ECO:0000259" key="3">
    <source>
        <dbReference type="Pfam" id="PF21348"/>
    </source>
</evidence>
<keyword evidence="1" id="KW-0732">Signal</keyword>
<dbReference type="SUPFAM" id="SSF69318">
    <property type="entry name" value="Integrin alpha N-terminal domain"/>
    <property type="match status" value="1"/>
</dbReference>
<accession>E9SB47</accession>
<dbReference type="Proteomes" id="UP000004259">
    <property type="component" value="Unassembled WGS sequence"/>
</dbReference>
<name>E9SB47_RUMAL</name>
<feature type="domain" description="Rhamnogalacturonan I lyase beta-sheet" evidence="2">
    <location>
        <begin position="44"/>
        <end position="119"/>
    </location>
</feature>
<dbReference type="AlphaFoldDB" id="E9SB47"/>
<dbReference type="Pfam" id="PF21348">
    <property type="entry name" value="RGL11_C"/>
    <property type="match status" value="1"/>
</dbReference>
<evidence type="ECO:0000313" key="4">
    <source>
        <dbReference type="EMBL" id="EGC03722.1"/>
    </source>
</evidence>